<organism evidence="9 10">
    <name type="scientific">Gemmatimonas groenlandica</name>
    <dbReference type="NCBI Taxonomy" id="2732249"/>
    <lineage>
        <taxon>Bacteria</taxon>
        <taxon>Pseudomonadati</taxon>
        <taxon>Gemmatimonadota</taxon>
        <taxon>Gemmatimonadia</taxon>
        <taxon>Gemmatimonadales</taxon>
        <taxon>Gemmatimonadaceae</taxon>
        <taxon>Gemmatimonas</taxon>
    </lineage>
</organism>
<keyword evidence="10" id="KW-1185">Reference proteome</keyword>
<evidence type="ECO:0000259" key="8">
    <source>
        <dbReference type="Pfam" id="PF11412"/>
    </source>
</evidence>
<evidence type="ECO:0000256" key="4">
    <source>
        <dbReference type="ARBA" id="ARBA00022989"/>
    </source>
</evidence>
<protein>
    <submittedName>
        <fullName evidence="9">Thiol:disulfide interchange protein</fullName>
    </submittedName>
</protein>
<reference evidence="9 10" key="1">
    <citation type="submission" date="2020-05" db="EMBL/GenBank/DDBJ databases">
        <title>Complete genome sequence of Gemmatimonas greenlandica TET16.</title>
        <authorList>
            <person name="Zeng Y."/>
        </authorList>
    </citation>
    <scope>NUCLEOTIDE SEQUENCE [LARGE SCALE GENOMIC DNA]</scope>
    <source>
        <strain evidence="9 10">TET16</strain>
    </source>
</reference>
<evidence type="ECO:0000256" key="5">
    <source>
        <dbReference type="ARBA" id="ARBA00023136"/>
    </source>
</evidence>
<keyword evidence="4 6" id="KW-1133">Transmembrane helix</keyword>
<feature type="domain" description="Cytochrome C biogenesis protein transmembrane" evidence="7">
    <location>
        <begin position="316"/>
        <end position="530"/>
    </location>
</feature>
<feature type="transmembrane region" description="Helical" evidence="6">
    <location>
        <begin position="313"/>
        <end position="341"/>
    </location>
</feature>
<feature type="transmembrane region" description="Helical" evidence="6">
    <location>
        <begin position="542"/>
        <end position="560"/>
    </location>
</feature>
<feature type="transmembrane region" description="Helical" evidence="6">
    <location>
        <begin position="402"/>
        <end position="423"/>
    </location>
</feature>
<evidence type="ECO:0000256" key="2">
    <source>
        <dbReference type="ARBA" id="ARBA00022692"/>
    </source>
</evidence>
<dbReference type="GO" id="GO:0045454">
    <property type="term" value="P:cell redox homeostasis"/>
    <property type="evidence" value="ECO:0007669"/>
    <property type="project" value="TreeGrafter"/>
</dbReference>
<evidence type="ECO:0000313" key="9">
    <source>
        <dbReference type="EMBL" id="QJR37649.1"/>
    </source>
</evidence>
<dbReference type="Pfam" id="PF11412">
    <property type="entry name" value="DsbD_N"/>
    <property type="match status" value="1"/>
</dbReference>
<dbReference type="InterPro" id="IPR028250">
    <property type="entry name" value="DsbDN"/>
</dbReference>
<dbReference type="InterPro" id="IPR036249">
    <property type="entry name" value="Thioredoxin-like_sf"/>
</dbReference>
<feature type="transmembrane region" description="Helical" evidence="6">
    <location>
        <begin position="443"/>
        <end position="467"/>
    </location>
</feature>
<evidence type="ECO:0000259" key="7">
    <source>
        <dbReference type="Pfam" id="PF02683"/>
    </source>
</evidence>
<dbReference type="PANTHER" id="PTHR32234">
    <property type="entry name" value="THIOL:DISULFIDE INTERCHANGE PROTEIN DSBD"/>
    <property type="match status" value="1"/>
</dbReference>
<evidence type="ECO:0000256" key="6">
    <source>
        <dbReference type="SAM" id="Phobius"/>
    </source>
</evidence>
<dbReference type="Proteomes" id="UP000500938">
    <property type="component" value="Chromosome"/>
</dbReference>
<dbReference type="InterPro" id="IPR003834">
    <property type="entry name" value="Cyt_c_assmbl_TM_dom"/>
</dbReference>
<evidence type="ECO:0000256" key="3">
    <source>
        <dbReference type="ARBA" id="ARBA00022748"/>
    </source>
</evidence>
<evidence type="ECO:0000256" key="1">
    <source>
        <dbReference type="ARBA" id="ARBA00004141"/>
    </source>
</evidence>
<dbReference type="KEGG" id="ggr:HKW67_20055"/>
<feature type="transmembrane region" description="Helical" evidence="6">
    <location>
        <begin position="473"/>
        <end position="496"/>
    </location>
</feature>
<dbReference type="CDD" id="cd02953">
    <property type="entry name" value="DsbDgamma"/>
    <property type="match status" value="1"/>
</dbReference>
<dbReference type="EMBL" id="CP053085">
    <property type="protein sequence ID" value="QJR37649.1"/>
    <property type="molecule type" value="Genomic_DNA"/>
</dbReference>
<dbReference type="GO" id="GO:0017004">
    <property type="term" value="P:cytochrome complex assembly"/>
    <property type="evidence" value="ECO:0007669"/>
    <property type="project" value="UniProtKB-KW"/>
</dbReference>
<feature type="domain" description="Thiol:disulfide interchange protein DsbD N-terminal" evidence="8">
    <location>
        <begin position="22"/>
        <end position="141"/>
    </location>
</feature>
<evidence type="ECO:0000313" key="10">
    <source>
        <dbReference type="Proteomes" id="UP000500938"/>
    </source>
</evidence>
<feature type="transmembrane region" description="Helical" evidence="6">
    <location>
        <begin position="517"/>
        <end position="536"/>
    </location>
</feature>
<proteinExistence type="predicted"/>
<dbReference type="Gene3D" id="3.40.30.10">
    <property type="entry name" value="Glutaredoxin"/>
    <property type="match status" value="1"/>
</dbReference>
<dbReference type="InterPro" id="IPR035671">
    <property type="entry name" value="DsbD_gamma"/>
</dbReference>
<sequence>MSAQPSARNATPDLTPNSDLTLVSESDAFRIGATTTVALRIVMDAGWHTYWTNPGDAGLPLAAQWSLPAGVTVSALRFPTPHVLPQPPLMSFGYEREVLVLADIAVASSIPVGTPLAIAADVDFLVCADVCLPASGHVELTARTATQVQPSRWAAAIRDTRAQLVQSAAGWSVKAWRDGPRVLLFARAPASVRNTLRGAYLIPDSTGVLEHAAPQRVLISGDTLVLAMTVARGFADTTSRFTGVLLHNATSPTTSTQIDVALTPAAPPGASELIAMLEGPEATSTGGAVLTVGTATAANTSAQSLANVATADIGIWLALALAFVGGLILNLMPCVFPVLSVKILSFVERGGENDGGIAARKHAMVFTLGVLVTFWTLAGALLALRAGGAQLGWGFQLQSPAVVTVLALVVFALALNLSGVFALGMSLTRLGGVGSGERYSDSFLTGLLAVVVATPCTAPFMGAALGYALTQHAVVGLLVFTSLGLGLAAPYMVLASSPALLRKLPRPGPWLETFKQLLAFPLYATVVWLLWVLGRQAGTDQVTIVLLVSITVALAGWLAGRAQNAGKAVASSLSLALLLLTIAGGGFVIASQPVTTPTASATPAGWEPWSAARVAAARDSGHAVFVDFTAAWCLSCQVNERVALHTNTVERAFADRKVVLLRADWTSRNAEITAVLASFGRSGVPLYVMYPSKTTEPAELLPAVLTPGVVVSAVQRATTQ</sequence>
<gene>
    <name evidence="9" type="ORF">HKW67_20055</name>
</gene>
<dbReference type="SUPFAM" id="SSF52833">
    <property type="entry name" value="Thioredoxin-like"/>
    <property type="match status" value="1"/>
</dbReference>
<keyword evidence="2 6" id="KW-0812">Transmembrane</keyword>
<dbReference type="Pfam" id="PF02683">
    <property type="entry name" value="DsbD_TM"/>
    <property type="match status" value="1"/>
</dbReference>
<dbReference type="AlphaFoldDB" id="A0A6M4IV64"/>
<accession>A0A6M4IV64</accession>
<dbReference type="GO" id="GO:0016020">
    <property type="term" value="C:membrane"/>
    <property type="evidence" value="ECO:0007669"/>
    <property type="project" value="UniProtKB-SubCell"/>
</dbReference>
<dbReference type="GO" id="GO:0015035">
    <property type="term" value="F:protein-disulfide reductase activity"/>
    <property type="evidence" value="ECO:0007669"/>
    <property type="project" value="TreeGrafter"/>
</dbReference>
<feature type="transmembrane region" description="Helical" evidence="6">
    <location>
        <begin position="362"/>
        <end position="382"/>
    </location>
</feature>
<feature type="transmembrane region" description="Helical" evidence="6">
    <location>
        <begin position="572"/>
        <end position="590"/>
    </location>
</feature>
<keyword evidence="5 6" id="KW-0472">Membrane</keyword>
<comment type="subcellular location">
    <subcellularLocation>
        <location evidence="1">Membrane</location>
        <topology evidence="1">Multi-pass membrane protein</topology>
    </subcellularLocation>
</comment>
<dbReference type="Pfam" id="PF13899">
    <property type="entry name" value="Thioredoxin_7"/>
    <property type="match status" value="1"/>
</dbReference>
<dbReference type="PANTHER" id="PTHR32234:SF3">
    <property type="entry name" value="SUPPRESSION OF COPPER SENSITIVITY PROTEIN"/>
    <property type="match status" value="1"/>
</dbReference>
<name>A0A6M4IV64_9BACT</name>
<keyword evidence="3" id="KW-0201">Cytochrome c-type biogenesis</keyword>